<reference evidence="2 3" key="1">
    <citation type="journal article" date="2019" name="Int. J. Syst. Evol. Microbiol.">
        <title>The Global Catalogue of Microorganisms (GCM) 10K type strain sequencing project: providing services to taxonomists for standard genome sequencing and annotation.</title>
        <authorList>
            <consortium name="The Broad Institute Genomics Platform"/>
            <consortium name="The Broad Institute Genome Sequencing Center for Infectious Disease"/>
            <person name="Wu L."/>
            <person name="Ma J."/>
        </authorList>
    </citation>
    <scope>NUCLEOTIDE SEQUENCE [LARGE SCALE GENOMIC DNA]</scope>
    <source>
        <strain evidence="2 3">JCM 10977</strain>
    </source>
</reference>
<dbReference type="Gene3D" id="3.40.50.1820">
    <property type="entry name" value="alpha/beta hydrolase"/>
    <property type="match status" value="1"/>
</dbReference>
<keyword evidence="3" id="KW-1185">Reference proteome</keyword>
<proteinExistence type="predicted"/>
<accession>A0ABN1QWQ3</accession>
<evidence type="ECO:0000313" key="2">
    <source>
        <dbReference type="EMBL" id="GAA0948503.1"/>
    </source>
</evidence>
<comment type="caution">
    <text evidence="2">The sequence shown here is derived from an EMBL/GenBank/DDBJ whole genome shotgun (WGS) entry which is preliminary data.</text>
</comment>
<feature type="domain" description="AB hydrolase-1" evidence="1">
    <location>
        <begin position="4"/>
        <end position="123"/>
    </location>
</feature>
<dbReference type="SUPFAM" id="SSF53474">
    <property type="entry name" value="alpha/beta-Hydrolases"/>
    <property type="match status" value="1"/>
</dbReference>
<dbReference type="RefSeq" id="WP_343973696.1">
    <property type="nucleotide sequence ID" value="NZ_BAAAHK010000011.1"/>
</dbReference>
<gene>
    <name evidence="2" type="ORF">GCM10009554_46170</name>
</gene>
<evidence type="ECO:0000259" key="1">
    <source>
        <dbReference type="Pfam" id="PF00561"/>
    </source>
</evidence>
<dbReference type="EMBL" id="BAAAHK010000011">
    <property type="protein sequence ID" value="GAA0948503.1"/>
    <property type="molecule type" value="Genomic_DNA"/>
</dbReference>
<protein>
    <recommendedName>
        <fullName evidence="1">AB hydrolase-1 domain-containing protein</fullName>
    </recommendedName>
</protein>
<sequence length="206" mass="21910">MSTVFLVHGGLWEPMDAERFWRTPGIVAALEVRGVTVLAPDRPQQPGSWAEEVAILREHFPHEPVVVVGASNGCSVAALLAIEYPELVEGLVLAWPATGGDPVTDERTRAGLTSRGASSTVADELLAADTLRGVRDEDLARLGIPVAVLPSVPENPSHQRKTVDALLGLIPGSRELPGCPEPPTPYFPPHKDELAATLAASARRQS</sequence>
<evidence type="ECO:0000313" key="3">
    <source>
        <dbReference type="Proteomes" id="UP001500542"/>
    </source>
</evidence>
<organism evidence="2 3">
    <name type="scientific">Kribbella koreensis</name>
    <dbReference type="NCBI Taxonomy" id="57909"/>
    <lineage>
        <taxon>Bacteria</taxon>
        <taxon>Bacillati</taxon>
        <taxon>Actinomycetota</taxon>
        <taxon>Actinomycetes</taxon>
        <taxon>Propionibacteriales</taxon>
        <taxon>Kribbellaceae</taxon>
        <taxon>Kribbella</taxon>
    </lineage>
</organism>
<dbReference type="Proteomes" id="UP001500542">
    <property type="component" value="Unassembled WGS sequence"/>
</dbReference>
<dbReference type="Pfam" id="PF00561">
    <property type="entry name" value="Abhydrolase_1"/>
    <property type="match status" value="1"/>
</dbReference>
<dbReference type="InterPro" id="IPR000073">
    <property type="entry name" value="AB_hydrolase_1"/>
</dbReference>
<dbReference type="InterPro" id="IPR029058">
    <property type="entry name" value="AB_hydrolase_fold"/>
</dbReference>
<name>A0ABN1QWQ3_9ACTN</name>